<dbReference type="KEGG" id="wei:EQG49_02340"/>
<evidence type="ECO:0000313" key="3">
    <source>
        <dbReference type="Proteomes" id="UP000292886"/>
    </source>
</evidence>
<dbReference type="RefSeq" id="WP_133362466.1">
    <property type="nucleotide sequence ID" value="NZ_CP037940.1"/>
</dbReference>
<reference evidence="3" key="1">
    <citation type="submission" date="2019-03" db="EMBL/GenBank/DDBJ databases">
        <title>Weissella sp. 26KH-42 Genome sequencing.</title>
        <authorList>
            <person name="Heo J."/>
            <person name="Kim S.-J."/>
            <person name="Kim J.-S."/>
            <person name="Hong S.-B."/>
            <person name="Kwon S.-W."/>
        </authorList>
    </citation>
    <scope>NUCLEOTIDE SEQUENCE [LARGE SCALE GENOMIC DNA]</scope>
    <source>
        <strain evidence="3">26KH-42</strain>
    </source>
</reference>
<dbReference type="Proteomes" id="UP000292886">
    <property type="component" value="Chromosome"/>
</dbReference>
<name>A0A4P6YRY1_9LACO</name>
<sequence length="187" mass="20343">MLLKSMIRLHEADTGTEGGNAGVEPEKTYTQAEVDSLTDKKVDKAIQTALAKQQEEFASKLETEKEEAAKYAKMTAEQKKSAEMEKREQEIAERETKIALQELHGEVVADLNEQGLPIELADVFTVNGVDTETIKGAIEKVSETIKTQIAEGIKAGARQSAPKSGVNLGSKENNTSLAERASKARII</sequence>
<dbReference type="EMBL" id="CP037940">
    <property type="protein sequence ID" value="QBO35386.1"/>
    <property type="molecule type" value="Genomic_DNA"/>
</dbReference>
<dbReference type="AlphaFoldDB" id="A0A4P6YRY1"/>
<dbReference type="InterPro" id="IPR025580">
    <property type="entry name" value="Gp46"/>
</dbReference>
<keyword evidence="3" id="KW-1185">Reference proteome</keyword>
<dbReference type="OrthoDB" id="1699195at2"/>
<organism evidence="2 3">
    <name type="scientific">Periweissella cryptocerci</name>
    <dbReference type="NCBI Taxonomy" id="2506420"/>
    <lineage>
        <taxon>Bacteria</taxon>
        <taxon>Bacillati</taxon>
        <taxon>Bacillota</taxon>
        <taxon>Bacilli</taxon>
        <taxon>Lactobacillales</taxon>
        <taxon>Lactobacillaceae</taxon>
        <taxon>Periweissella</taxon>
    </lineage>
</organism>
<protein>
    <submittedName>
        <fullName evidence="2">DUF4355 domain-containing protein</fullName>
    </submittedName>
</protein>
<gene>
    <name evidence="2" type="ORF">EQG49_02340</name>
</gene>
<feature type="region of interest" description="Disordered" evidence="1">
    <location>
        <begin position="1"/>
        <end position="26"/>
    </location>
</feature>
<proteinExistence type="predicted"/>
<evidence type="ECO:0000313" key="2">
    <source>
        <dbReference type="EMBL" id="QBO35386.1"/>
    </source>
</evidence>
<feature type="region of interest" description="Disordered" evidence="1">
    <location>
        <begin position="154"/>
        <end position="187"/>
    </location>
</feature>
<dbReference type="Pfam" id="PF14265">
    <property type="entry name" value="DUF4355"/>
    <property type="match status" value="1"/>
</dbReference>
<accession>A0A4P6YRY1</accession>
<evidence type="ECO:0000256" key="1">
    <source>
        <dbReference type="SAM" id="MobiDB-lite"/>
    </source>
</evidence>